<gene>
    <name evidence="1" type="ORF">O181_108272</name>
</gene>
<dbReference type="AlphaFoldDB" id="A0A9Q3JTW4"/>
<proteinExistence type="predicted"/>
<dbReference type="EMBL" id="AVOT02082867">
    <property type="protein sequence ID" value="MBW0568557.1"/>
    <property type="molecule type" value="Genomic_DNA"/>
</dbReference>
<comment type="caution">
    <text evidence="1">The sequence shown here is derived from an EMBL/GenBank/DDBJ whole genome shotgun (WGS) entry which is preliminary data.</text>
</comment>
<keyword evidence="2" id="KW-1185">Reference proteome</keyword>
<evidence type="ECO:0000313" key="2">
    <source>
        <dbReference type="Proteomes" id="UP000765509"/>
    </source>
</evidence>
<protein>
    <recommendedName>
        <fullName evidence="3">DDE Tnp4 domain-containing protein</fullName>
    </recommendedName>
</protein>
<dbReference type="OrthoDB" id="2506086at2759"/>
<evidence type="ECO:0000313" key="1">
    <source>
        <dbReference type="EMBL" id="MBW0568557.1"/>
    </source>
</evidence>
<dbReference type="Proteomes" id="UP000765509">
    <property type="component" value="Unassembled WGS sequence"/>
</dbReference>
<accession>A0A9Q3JTW4</accession>
<sequence>MSNTQINTEFHFCLARAWVQNDHVIGILKCRWAPLREMRLKLNDKDDITSYVDWIKACCILHNILSHIRYSWDDLSEEEKDRLPEQLGIDEPTPMEAEFCTQVNNSCVHHNYSIGALLVR</sequence>
<evidence type="ECO:0008006" key="3">
    <source>
        <dbReference type="Google" id="ProtNLM"/>
    </source>
</evidence>
<organism evidence="1 2">
    <name type="scientific">Austropuccinia psidii MF-1</name>
    <dbReference type="NCBI Taxonomy" id="1389203"/>
    <lineage>
        <taxon>Eukaryota</taxon>
        <taxon>Fungi</taxon>
        <taxon>Dikarya</taxon>
        <taxon>Basidiomycota</taxon>
        <taxon>Pucciniomycotina</taxon>
        <taxon>Pucciniomycetes</taxon>
        <taxon>Pucciniales</taxon>
        <taxon>Sphaerophragmiaceae</taxon>
        <taxon>Austropuccinia</taxon>
    </lineage>
</organism>
<reference evidence="1" key="1">
    <citation type="submission" date="2021-03" db="EMBL/GenBank/DDBJ databases">
        <title>Draft genome sequence of rust myrtle Austropuccinia psidii MF-1, a brazilian biotype.</title>
        <authorList>
            <person name="Quecine M.C."/>
            <person name="Pachon D.M.R."/>
            <person name="Bonatelli M.L."/>
            <person name="Correr F.H."/>
            <person name="Franceschini L.M."/>
            <person name="Leite T.F."/>
            <person name="Margarido G.R.A."/>
            <person name="Almeida C.A."/>
            <person name="Ferrarezi J.A."/>
            <person name="Labate C.A."/>
        </authorList>
    </citation>
    <scope>NUCLEOTIDE SEQUENCE</scope>
    <source>
        <strain evidence="1">MF-1</strain>
    </source>
</reference>
<name>A0A9Q3JTW4_9BASI</name>